<evidence type="ECO:0000313" key="10">
    <source>
        <dbReference type="WBParaSite" id="maker-uti_cns_0045485-snap-gene-2.8-mRNA-1"/>
    </source>
</evidence>
<evidence type="ECO:0000256" key="2">
    <source>
        <dbReference type="ARBA" id="ARBA00022737"/>
    </source>
</evidence>
<dbReference type="PANTHER" id="PTHR24166">
    <property type="entry name" value="ROLLING PEBBLES, ISOFORM B"/>
    <property type="match status" value="1"/>
</dbReference>
<dbReference type="InterPro" id="IPR050889">
    <property type="entry name" value="Dendritic_Spine_Reg/Scaffold"/>
</dbReference>
<evidence type="ECO:0000313" key="9">
    <source>
        <dbReference type="Proteomes" id="UP000095280"/>
    </source>
</evidence>
<dbReference type="PROSITE" id="PS50208">
    <property type="entry name" value="CASPASE_P20"/>
    <property type="match status" value="2"/>
</dbReference>
<dbReference type="InterPro" id="IPR002110">
    <property type="entry name" value="Ankyrin_rpt"/>
</dbReference>
<feature type="repeat" description="ANK" evidence="4">
    <location>
        <begin position="506"/>
        <end position="538"/>
    </location>
</feature>
<dbReference type="InterPro" id="IPR036770">
    <property type="entry name" value="Ankyrin_rpt-contain_sf"/>
</dbReference>
<dbReference type="SMART" id="SM00115">
    <property type="entry name" value="CASc"/>
    <property type="match status" value="1"/>
</dbReference>
<dbReference type="Proteomes" id="UP000095280">
    <property type="component" value="Unplaced"/>
</dbReference>
<dbReference type="InterPro" id="IPR011600">
    <property type="entry name" value="Pept_C14_caspase"/>
</dbReference>
<feature type="repeat" description="ANK" evidence="4">
    <location>
        <begin position="81"/>
        <end position="113"/>
    </location>
</feature>
<feature type="domain" description="Caspase family p20" evidence="8">
    <location>
        <begin position="678"/>
        <end position="791"/>
    </location>
</feature>
<feature type="repeat" description="ANK" evidence="4">
    <location>
        <begin position="48"/>
        <end position="80"/>
    </location>
</feature>
<dbReference type="PROSITE" id="PS50207">
    <property type="entry name" value="CASPASE_P10"/>
    <property type="match status" value="1"/>
</dbReference>
<dbReference type="Pfam" id="PF12796">
    <property type="entry name" value="Ank_2"/>
    <property type="match status" value="2"/>
</dbReference>
<accession>A0A1I8J1T4</accession>
<dbReference type="InterPro" id="IPR001309">
    <property type="entry name" value="Pept_C14_p20"/>
</dbReference>
<dbReference type="Gene3D" id="1.25.40.20">
    <property type="entry name" value="Ankyrin repeat-containing domain"/>
    <property type="match status" value="3"/>
</dbReference>
<dbReference type="SMART" id="SM00248">
    <property type="entry name" value="ANK"/>
    <property type="match status" value="6"/>
</dbReference>
<dbReference type="InterPro" id="IPR015917">
    <property type="entry name" value="Pept_C14A"/>
</dbReference>
<reference evidence="10" key="1">
    <citation type="submission" date="2016-11" db="UniProtKB">
        <authorList>
            <consortium name="WormBaseParasite"/>
        </authorList>
    </citation>
    <scope>IDENTIFICATION</scope>
</reference>
<dbReference type="SUPFAM" id="SSF48403">
    <property type="entry name" value="Ankyrin repeat"/>
    <property type="match status" value="2"/>
</dbReference>
<feature type="repeat" description="ANK" evidence="4">
    <location>
        <begin position="8"/>
        <end position="47"/>
    </location>
</feature>
<keyword evidence="9" id="KW-1185">Reference proteome</keyword>
<feature type="repeat" description="ANK" evidence="4">
    <location>
        <begin position="466"/>
        <end position="505"/>
    </location>
</feature>
<sequence length="791" mass="87935">NANWRDRWGQTPLLRAAWAGEFVPNQGHADCASLLLKLGADANVKDPDRVSALHWSAESDNLPVLKLLADAGARLDATDKRGLTPLMLASWRGHLRSARELLRLGCDPSVEDKDGDTAASLAEMYEHGDVVRLLADWSKNSHGASAKFKAPVQMDGDDDVHFLEQMKMDVFLPQQSDQARSLNPIGGHSSNVYPVTEPQGHCVVVNIENYDPESNFSRREGSNLDVRRVKTLFKSLGFKNALKPFAGQEIFWELSNYARGDHSQFGTFVCFLMAHGTKGAIYGSDGQYQSLKELLSLFQPSKCRGLERKPKIFFTQACRGADGEHLAEPAPEVQHDGNVPVRNSLYSPNESDFLICYANTEDSPAYRDPNNGSIFIQTLCDVIEEQYETEFLEDMILEVNNRVTNRPIQGGDGSFYQAVVEKTGCLSKKVSFNPHMASLSNLALMGDIRRLQLLANRGNVNRRDRWGQTPLLRAAWGGESGPNPGHKDCASLLLKLGADANVKDPDGVSALHWSAESDNLPVLKLLADAGARLDATDKRGLTPLMLASWRGHLRSARELLRLGCDPGVEDKDGDTAASLAEMYEHGDVVRLLADWNSQQTGRDRYSEDHVDTDDDLVEEEDHSESNRSRASSAKRNFVRQKSAAPVGTLKRPEMYRSSTSFMNRSLPVSFRHYPVKDPQGHCLIISIEHYDPGSHFTNRTGSELDVERVESLFASLHFKVTVKRDLTAPQIFHEMSRIAKFDHSDYGTFICFLMAHGTKGAIYGRDGQFHQIKDLISLFKPNICKGLDGKP</sequence>
<dbReference type="WBParaSite" id="maker-uti_cns_0045485-snap-gene-2.8-mRNA-1">
    <property type="protein sequence ID" value="maker-uti_cns_0045485-snap-gene-2.8-mRNA-1"/>
    <property type="gene ID" value="maker-uti_cns_0045485-snap-gene-2.8"/>
</dbReference>
<dbReference type="PROSITE" id="PS50088">
    <property type="entry name" value="ANK_REPEAT"/>
    <property type="match status" value="6"/>
</dbReference>
<dbReference type="PRINTS" id="PR00376">
    <property type="entry name" value="IL1BCENZYME"/>
</dbReference>
<dbReference type="AlphaFoldDB" id="A0A1I8J1T4"/>
<evidence type="ECO:0000256" key="4">
    <source>
        <dbReference type="PROSITE-ProRule" id="PRU00023"/>
    </source>
</evidence>
<dbReference type="InterPro" id="IPR029030">
    <property type="entry name" value="Caspase-like_dom_sf"/>
</dbReference>
<proteinExistence type="inferred from homology"/>
<dbReference type="PANTHER" id="PTHR24166:SF48">
    <property type="entry name" value="PROTEIN VAPYRIN"/>
    <property type="match status" value="1"/>
</dbReference>
<comment type="similarity">
    <text evidence="1 5">Belongs to the peptidase C14A family.</text>
</comment>
<dbReference type="InterPro" id="IPR002138">
    <property type="entry name" value="Pept_C14_p10"/>
</dbReference>
<evidence type="ECO:0000256" key="3">
    <source>
        <dbReference type="ARBA" id="ARBA00023043"/>
    </source>
</evidence>
<dbReference type="GO" id="GO:0004197">
    <property type="term" value="F:cysteine-type endopeptidase activity"/>
    <property type="evidence" value="ECO:0007669"/>
    <property type="project" value="InterPro"/>
</dbReference>
<dbReference type="GO" id="GO:0006508">
    <property type="term" value="P:proteolysis"/>
    <property type="evidence" value="ECO:0007669"/>
    <property type="project" value="InterPro"/>
</dbReference>
<organism evidence="9 10">
    <name type="scientific">Macrostomum lignano</name>
    <dbReference type="NCBI Taxonomy" id="282301"/>
    <lineage>
        <taxon>Eukaryota</taxon>
        <taxon>Metazoa</taxon>
        <taxon>Spiralia</taxon>
        <taxon>Lophotrochozoa</taxon>
        <taxon>Platyhelminthes</taxon>
        <taxon>Rhabditophora</taxon>
        <taxon>Macrostomorpha</taxon>
        <taxon>Macrostomida</taxon>
        <taxon>Macrostomidae</taxon>
        <taxon>Macrostomum</taxon>
    </lineage>
</organism>
<evidence type="ECO:0000256" key="1">
    <source>
        <dbReference type="ARBA" id="ARBA00010134"/>
    </source>
</evidence>
<feature type="domain" description="Caspase family p10" evidence="7">
    <location>
        <begin position="348"/>
        <end position="434"/>
    </location>
</feature>
<dbReference type="Pfam" id="PF00656">
    <property type="entry name" value="Peptidase_C14"/>
    <property type="match status" value="2"/>
</dbReference>
<dbReference type="PROSITE" id="PS50297">
    <property type="entry name" value="ANK_REP_REGION"/>
    <property type="match status" value="4"/>
</dbReference>
<feature type="repeat" description="ANK" evidence="4">
    <location>
        <begin position="539"/>
        <end position="571"/>
    </location>
</feature>
<evidence type="ECO:0000256" key="6">
    <source>
        <dbReference type="SAM" id="MobiDB-lite"/>
    </source>
</evidence>
<evidence type="ECO:0000259" key="8">
    <source>
        <dbReference type="PROSITE" id="PS50208"/>
    </source>
</evidence>
<feature type="compositionally biased region" description="Acidic residues" evidence="6">
    <location>
        <begin position="610"/>
        <end position="622"/>
    </location>
</feature>
<feature type="region of interest" description="Disordered" evidence="6">
    <location>
        <begin position="600"/>
        <end position="643"/>
    </location>
</feature>
<evidence type="ECO:0000259" key="7">
    <source>
        <dbReference type="PROSITE" id="PS50207"/>
    </source>
</evidence>
<name>A0A1I8J1T4_9PLAT</name>
<keyword evidence="3 4" id="KW-0040">ANK repeat</keyword>
<evidence type="ECO:0000256" key="5">
    <source>
        <dbReference type="RuleBase" id="RU003971"/>
    </source>
</evidence>
<feature type="domain" description="Caspase family p20" evidence="8">
    <location>
        <begin position="198"/>
        <end position="322"/>
    </location>
</feature>
<dbReference type="SUPFAM" id="SSF52129">
    <property type="entry name" value="Caspase-like"/>
    <property type="match status" value="2"/>
</dbReference>
<protein>
    <submittedName>
        <fullName evidence="10">ANK_REP_REGION domain-containing protein</fullName>
    </submittedName>
</protein>
<keyword evidence="2" id="KW-0677">Repeat</keyword>
<dbReference type="Gene3D" id="3.40.50.1460">
    <property type="match status" value="2"/>
</dbReference>